<dbReference type="GO" id="GO:0033588">
    <property type="term" value="C:elongator holoenzyme complex"/>
    <property type="evidence" value="ECO:0007669"/>
    <property type="project" value="InterPro"/>
</dbReference>
<dbReference type="InterPro" id="IPR011009">
    <property type="entry name" value="Kinase-like_dom_sf"/>
</dbReference>
<dbReference type="SUPFAM" id="SSF56112">
    <property type="entry name" value="Protein kinase-like (PK-like)"/>
    <property type="match status" value="1"/>
</dbReference>
<evidence type="ECO:0000313" key="3">
    <source>
        <dbReference type="EMBL" id="EPB75684.1"/>
    </source>
</evidence>
<dbReference type="InterPro" id="IPR056167">
    <property type="entry name" value="A-sol_ELP1"/>
</dbReference>
<dbReference type="GO" id="GO:0005524">
    <property type="term" value="F:ATP binding"/>
    <property type="evidence" value="ECO:0007669"/>
    <property type="project" value="InterPro"/>
</dbReference>
<dbReference type="GO" id="GO:0004672">
    <property type="term" value="F:protein kinase activity"/>
    <property type="evidence" value="ECO:0007669"/>
    <property type="project" value="InterPro"/>
</dbReference>
<organism evidence="3 4">
    <name type="scientific">Ancylostoma ceylanicum</name>
    <dbReference type="NCBI Taxonomy" id="53326"/>
    <lineage>
        <taxon>Eukaryota</taxon>
        <taxon>Metazoa</taxon>
        <taxon>Ecdysozoa</taxon>
        <taxon>Nematoda</taxon>
        <taxon>Chromadorea</taxon>
        <taxon>Rhabditida</taxon>
        <taxon>Rhabditina</taxon>
        <taxon>Rhabditomorpha</taxon>
        <taxon>Strongyloidea</taxon>
        <taxon>Ancylostomatidae</taxon>
        <taxon>Ancylostomatinae</taxon>
        <taxon>Ancylostoma</taxon>
    </lineage>
</organism>
<dbReference type="InterPro" id="IPR006849">
    <property type="entry name" value="Elp1"/>
</dbReference>
<dbReference type="Pfam" id="PF00069">
    <property type="entry name" value="Pkinase"/>
    <property type="match status" value="2"/>
</dbReference>
<evidence type="ECO:0000313" key="4">
    <source>
        <dbReference type="Proteomes" id="UP000054495"/>
    </source>
</evidence>
<sequence length="1500" mass="169429">MFFDTVMAELSREYGCCDHFQYEDEDGDRIAVRSDEDLPAFASLLQRDGFATIWLVECTPSDLDDIPAIFPSDLKHLNLISHGQFGSVYRSVHLPTDRVLAVKCISLGEYDEQKDNVLKELALMKKCSPCEYVVSLVGGSVDSQVLYICLEYMDGGSVGGYDLKPNNILVNSSGHVKITDLGLSKIMENSITRTYVGTMMYMAPERIRGGTYSLQHDVKQRWNMSDLKESVYIKGAWPIDHSIFEDVVPCSDQCDSFEPVSIDMLIDSNEICVVLDSGQVVTIDVESHTMCAACFLGEECSAASWSPDQTTLAVVEGDRVVFYDRNFEPFAKWEMSNSDEGKDALVTVGWGAAETQFQGSAGKAAREKKLELSKTAYPSDTRRPHIKWRADGKYVVVSFYEQQSGERRVAVFSQEGELMARLKNQEAIEEVIAVRPTGNYIATSKLSPEGGRTVVFYERNGEKRHETKLHDSTYNGQLIDMQWDTESSCLCVHLRDEGVDQVEIWTVSNYDWKRQWSARFEKKITCMKWDVEKARKLCVLFDDGMYFRLTFDQSPIVHDATALVIATDEIRVTDFDRCPVPPPMCGFSVPISGAAHALAFDGRRLALTLVAGGVSGKDCFGGLLNRVKLTGARKERRDRLAWWTRYSVSTRGGGKDPCSDDKPVAYKKSTKNVLRDSLISFRTAWNRLLNCDRRVVWIGVQPQSNALFMAAEGRIEQIGEDGQLHHVAHLPAADSYDVKFAQEHVLVLGRDFELYIDWRMISDSVTSYLVSGDICLYTTLDHKLRVVSLTSREQLAKERAVELGSRLVACSTSSTSVTMQMPRGNLETIHPRPFVVRVIKQLIDELKYVEALKEMKKHRIDMNMLVDYKPDVFLSHLGELVNSAKDPDLINLLIAALNNNCSEWCDSTVMTNKVNRITDLLAKEVLSLANGRRIEMFVVALSALLKSTPQRVQEALRLIKEHTDQFPTEKRDVYTRKWLHHVGFFVKEAELFDAALSTYDLHLTAQADDSDELEKKFKNLTSPKVAEASNRDPKEYLPLLNELRKVGQVEPECYRKYRIDMVRGDWRGALQHLSRVDEKWEEAVALIRDKQLYSAALVIYKDSARYKDVCLLYAEVLESKAQWQEAAILYDKAGCKEKDVCLLYAEVLESKAQWQEAAILYDKAGCKEKVLRCLEMSRDIDQYVSRARAEDISKDEFKSTLTRMSAALKGSGRWADAAKALELAEAPVVSICDAYAKAALWMSAVDCSRRAEANNCNFVEDLLRQRAQGILDDVVRKSEEIERYAKRLELVRSIKEERITKIKDGVESGKDLEDIDVFSDAGSAMSVVSRRTTKSGVSRASTTATVRKRKQIERKKLSLKEGGEYEDSALLLAIAAHYKWINDVIAELVELLPALVRIDELELASSVQSSVDRLVTTAVSRRPHIWPQKLHPRDLPGPLYAMYSINDVFVFPEDGGMPGVITLEPEMIPPTLNTETKWKLQIQQRPYGNDESGEAVYIKR</sequence>
<evidence type="ECO:0000259" key="2">
    <source>
        <dbReference type="PROSITE" id="PS50011"/>
    </source>
</evidence>
<dbReference type="GO" id="GO:0000049">
    <property type="term" value="F:tRNA binding"/>
    <property type="evidence" value="ECO:0007669"/>
    <property type="project" value="TreeGrafter"/>
</dbReference>
<dbReference type="Pfam" id="PF04762">
    <property type="entry name" value="Beta-prop_ELP1_1st"/>
    <property type="match status" value="1"/>
</dbReference>
<dbReference type="InterPro" id="IPR056169">
    <property type="entry name" value="HB_ELP1"/>
</dbReference>
<dbReference type="EMBL" id="KE124891">
    <property type="protein sequence ID" value="EPB75684.1"/>
    <property type="molecule type" value="Genomic_DNA"/>
</dbReference>
<keyword evidence="4" id="KW-1185">Reference proteome</keyword>
<feature type="domain" description="Protein kinase" evidence="2">
    <location>
        <begin position="74"/>
        <end position="395"/>
    </location>
</feature>
<dbReference type="SMART" id="SM00220">
    <property type="entry name" value="S_TKc"/>
    <property type="match status" value="1"/>
</dbReference>
<dbReference type="InterPro" id="IPR056164">
    <property type="entry name" value="Beta-prop_ELP1_1st"/>
</dbReference>
<dbReference type="SUPFAM" id="SSF54277">
    <property type="entry name" value="CAD &amp; PB1 domains"/>
    <property type="match status" value="1"/>
</dbReference>
<accession>A0A0D6LUZ5</accession>
<dbReference type="Gene3D" id="2.130.10.10">
    <property type="entry name" value="YVTN repeat-like/Quinoprotein amine dehydrogenase"/>
    <property type="match status" value="1"/>
</dbReference>
<dbReference type="Gene3D" id="1.10.510.10">
    <property type="entry name" value="Transferase(Phosphotransferase) domain 1"/>
    <property type="match status" value="1"/>
</dbReference>
<proteinExistence type="predicted"/>
<dbReference type="GO" id="GO:0002926">
    <property type="term" value="P:tRNA wobble base 5-methoxycarbonylmethyl-2-thiouridinylation"/>
    <property type="evidence" value="ECO:0007669"/>
    <property type="project" value="TreeGrafter"/>
</dbReference>
<reference evidence="3 4" key="1">
    <citation type="submission" date="2013-05" db="EMBL/GenBank/DDBJ databases">
        <title>Draft genome of the parasitic nematode Anyclostoma ceylanicum.</title>
        <authorList>
            <person name="Mitreva M."/>
        </authorList>
    </citation>
    <scope>NUCLEOTIDE SEQUENCE [LARGE SCALE GENOMIC DNA]</scope>
</reference>
<dbReference type="Proteomes" id="UP000054495">
    <property type="component" value="Unassembled WGS sequence"/>
</dbReference>
<dbReference type="Gene3D" id="3.10.20.90">
    <property type="entry name" value="Phosphatidylinositol 3-kinase Catalytic Subunit, Chain A, domain 1"/>
    <property type="match status" value="1"/>
</dbReference>
<dbReference type="PROSITE" id="PS50011">
    <property type="entry name" value="PROTEIN_KINASE_DOM"/>
    <property type="match status" value="1"/>
</dbReference>
<dbReference type="Pfam" id="PF23925">
    <property type="entry name" value="A-sol_ELP1"/>
    <property type="match status" value="1"/>
</dbReference>
<dbReference type="SUPFAM" id="SSF69322">
    <property type="entry name" value="Tricorn protease domain 2"/>
    <property type="match status" value="1"/>
</dbReference>
<dbReference type="Pfam" id="PF23936">
    <property type="entry name" value="HB_ELP1"/>
    <property type="match status" value="1"/>
</dbReference>
<dbReference type="Gene3D" id="3.30.200.20">
    <property type="entry name" value="Phosphorylase Kinase, domain 1"/>
    <property type="match status" value="1"/>
</dbReference>
<gene>
    <name evidence="3" type="ORF">ANCCEY_05229</name>
</gene>
<dbReference type="PANTHER" id="PTHR12747">
    <property type="entry name" value="ELONGATOR COMPLEX PROTEIN 1"/>
    <property type="match status" value="1"/>
</dbReference>
<dbReference type="GO" id="GO:0005829">
    <property type="term" value="C:cytosol"/>
    <property type="evidence" value="ECO:0007669"/>
    <property type="project" value="TreeGrafter"/>
</dbReference>
<dbReference type="InterPro" id="IPR015943">
    <property type="entry name" value="WD40/YVTN_repeat-like_dom_sf"/>
</dbReference>
<dbReference type="UniPathway" id="UPA00988"/>
<protein>
    <recommendedName>
        <fullName evidence="1">Elongator complex protein 1</fullName>
    </recommendedName>
</protein>
<evidence type="ECO:0000256" key="1">
    <source>
        <dbReference type="ARBA" id="ARBA00029535"/>
    </source>
</evidence>
<name>A0A0D6LUZ5_9BILA</name>
<dbReference type="InterPro" id="IPR000719">
    <property type="entry name" value="Prot_kinase_dom"/>
</dbReference>
<dbReference type="PANTHER" id="PTHR12747:SF0">
    <property type="entry name" value="ELONGATOR COMPLEX PROTEIN 1"/>
    <property type="match status" value="1"/>
</dbReference>